<keyword evidence="4" id="KW-0804">Transcription</keyword>
<evidence type="ECO:0000256" key="2">
    <source>
        <dbReference type="ARBA" id="ARBA00023015"/>
    </source>
</evidence>
<dbReference type="Proteomes" id="UP000234275">
    <property type="component" value="Unassembled WGS sequence"/>
</dbReference>
<dbReference type="EMBL" id="MSFO01000003">
    <property type="protein sequence ID" value="PLB50491.1"/>
    <property type="molecule type" value="Genomic_DNA"/>
</dbReference>
<organism evidence="8 9">
    <name type="scientific">Aspergillus steynii IBT 23096</name>
    <dbReference type="NCBI Taxonomy" id="1392250"/>
    <lineage>
        <taxon>Eukaryota</taxon>
        <taxon>Fungi</taxon>
        <taxon>Dikarya</taxon>
        <taxon>Ascomycota</taxon>
        <taxon>Pezizomycotina</taxon>
        <taxon>Eurotiomycetes</taxon>
        <taxon>Eurotiomycetidae</taxon>
        <taxon>Eurotiales</taxon>
        <taxon>Aspergillaceae</taxon>
        <taxon>Aspergillus</taxon>
        <taxon>Aspergillus subgen. Circumdati</taxon>
    </lineage>
</organism>
<dbReference type="OrthoDB" id="10031947at2759"/>
<evidence type="ECO:0000256" key="1">
    <source>
        <dbReference type="ARBA" id="ARBA00022833"/>
    </source>
</evidence>
<comment type="caution">
    <text evidence="8">The sequence shown here is derived from an EMBL/GenBank/DDBJ whole genome shotgun (WGS) entry which is preliminary data.</text>
</comment>
<evidence type="ECO:0000256" key="4">
    <source>
        <dbReference type="ARBA" id="ARBA00023163"/>
    </source>
</evidence>
<name>A0A2I2GC81_9EURO</name>
<dbReference type="VEuPathDB" id="FungiDB:P170DRAFT_381234"/>
<keyword evidence="3" id="KW-0238">DNA-binding</keyword>
<keyword evidence="1" id="KW-0862">Zinc</keyword>
<dbReference type="InterPro" id="IPR007219">
    <property type="entry name" value="XnlR_reg_dom"/>
</dbReference>
<reference evidence="8 9" key="1">
    <citation type="submission" date="2016-12" db="EMBL/GenBank/DDBJ databases">
        <title>The genomes of Aspergillus section Nigri reveals drivers in fungal speciation.</title>
        <authorList>
            <consortium name="DOE Joint Genome Institute"/>
            <person name="Vesth T.C."/>
            <person name="Nybo J."/>
            <person name="Theobald S."/>
            <person name="Brandl J."/>
            <person name="Frisvad J.C."/>
            <person name="Nielsen K.F."/>
            <person name="Lyhne E.K."/>
            <person name="Kogle M.E."/>
            <person name="Kuo A."/>
            <person name="Riley R."/>
            <person name="Clum A."/>
            <person name="Nolan M."/>
            <person name="Lipzen A."/>
            <person name="Salamov A."/>
            <person name="Henrissat B."/>
            <person name="Wiebenga A."/>
            <person name="De Vries R.P."/>
            <person name="Grigoriev I.V."/>
            <person name="Mortensen U.H."/>
            <person name="Andersen M.R."/>
            <person name="Baker S.E."/>
        </authorList>
    </citation>
    <scope>NUCLEOTIDE SEQUENCE [LARGE SCALE GENOMIC DNA]</scope>
    <source>
        <strain evidence="8 9">IBT 23096</strain>
    </source>
</reference>
<evidence type="ECO:0000256" key="6">
    <source>
        <dbReference type="SAM" id="MobiDB-lite"/>
    </source>
</evidence>
<dbReference type="GO" id="GO:0008270">
    <property type="term" value="F:zinc ion binding"/>
    <property type="evidence" value="ECO:0007669"/>
    <property type="project" value="InterPro"/>
</dbReference>
<dbReference type="PANTHER" id="PTHR47171:SF6">
    <property type="entry name" value="SPECIFIC TRANSCRIPTION FACTOR, PUTATIVE (AFU_ORTHOLOGUE AFUA_2G06130)-RELATED"/>
    <property type="match status" value="1"/>
</dbReference>
<sequence>MTPDMRLSKPLDTERFVGDLNPEAVIREKLDVTAENHLRDRIGLWINPSAMQGDEGARNHASRVFPKRSPAVESQTVASFSQCRHMSVTRAFERLPLATQSRLIPIYFSKVNHILPLVDQKSFACAHAAGTTSVFLERAMCLVAAKDSAAHPHLRLAINGPLLSPRAFCSEIYNGLVFVMNDGLESDRITRIRALALMSLHCEGYEGAEAASMHICQAIHQAQTVGLHLDRPGRVSKDPLSDLFWCLWTLDKMHASIGGRPVLLADRDIGIKKPAWENLQARTAFDVWLAITELLSSVISLYRPTADPTVGWETGFPTFEETIGDNVRDDLDFDTLVGLLELFYHAVGILSCRYKPSERPDASKPSYTRQNLAAIRICSIAATECGRTLPPLPIVPYALALSMGVSYQQLRSSKLITHFDRARASLEACCSLLEDIGSCWYSAEAMARLGRKALHQIQEVRSDPGQRRRDLKSQAESQTDQPETSASCPSLPTHEGACCVGDAPPISSTPGPGDPSGANGAQSMVSGGFADIDILFGDFLDLSLPTNFWDPVFFSDTHTHT</sequence>
<dbReference type="STRING" id="1392250.A0A2I2GC81"/>
<feature type="region of interest" description="Disordered" evidence="6">
    <location>
        <begin position="458"/>
        <end position="522"/>
    </location>
</feature>
<proteinExistence type="predicted"/>
<evidence type="ECO:0000256" key="3">
    <source>
        <dbReference type="ARBA" id="ARBA00023125"/>
    </source>
</evidence>
<feature type="compositionally biased region" description="Polar residues" evidence="6">
    <location>
        <begin position="474"/>
        <end position="490"/>
    </location>
</feature>
<dbReference type="CDD" id="cd12148">
    <property type="entry name" value="fungal_TF_MHR"/>
    <property type="match status" value="1"/>
</dbReference>
<gene>
    <name evidence="8" type="ORF">P170DRAFT_381234</name>
</gene>
<keyword evidence="9" id="KW-1185">Reference proteome</keyword>
<dbReference type="SMART" id="SM00906">
    <property type="entry name" value="Fungal_trans"/>
    <property type="match status" value="1"/>
</dbReference>
<feature type="compositionally biased region" description="Basic and acidic residues" evidence="6">
    <location>
        <begin position="458"/>
        <end position="473"/>
    </location>
</feature>
<dbReference type="GeneID" id="36553258"/>
<evidence type="ECO:0000256" key="5">
    <source>
        <dbReference type="ARBA" id="ARBA00023242"/>
    </source>
</evidence>
<dbReference type="AlphaFoldDB" id="A0A2I2GC81"/>
<feature type="domain" description="Xylanolytic transcriptional activator regulatory" evidence="7">
    <location>
        <begin position="211"/>
        <end position="280"/>
    </location>
</feature>
<evidence type="ECO:0000259" key="7">
    <source>
        <dbReference type="SMART" id="SM00906"/>
    </source>
</evidence>
<evidence type="ECO:0000313" key="8">
    <source>
        <dbReference type="EMBL" id="PLB50491.1"/>
    </source>
</evidence>
<dbReference type="RefSeq" id="XP_024705793.1">
    <property type="nucleotide sequence ID" value="XM_024845559.1"/>
</dbReference>
<dbReference type="PANTHER" id="PTHR47171">
    <property type="entry name" value="FARA-RELATED"/>
    <property type="match status" value="1"/>
</dbReference>
<keyword evidence="5" id="KW-0539">Nucleus</keyword>
<dbReference type="GO" id="GO:0003677">
    <property type="term" value="F:DNA binding"/>
    <property type="evidence" value="ECO:0007669"/>
    <property type="project" value="UniProtKB-KW"/>
</dbReference>
<accession>A0A2I2GC81</accession>
<dbReference type="GO" id="GO:0006351">
    <property type="term" value="P:DNA-templated transcription"/>
    <property type="evidence" value="ECO:0007669"/>
    <property type="project" value="InterPro"/>
</dbReference>
<evidence type="ECO:0000313" key="9">
    <source>
        <dbReference type="Proteomes" id="UP000234275"/>
    </source>
</evidence>
<protein>
    <recommendedName>
        <fullName evidence="7">Xylanolytic transcriptional activator regulatory domain-containing protein</fullName>
    </recommendedName>
</protein>
<keyword evidence="2" id="KW-0805">Transcription regulation</keyword>
<dbReference type="InterPro" id="IPR052073">
    <property type="entry name" value="Amide_Lactam_Regulators"/>
</dbReference>
<dbReference type="Pfam" id="PF04082">
    <property type="entry name" value="Fungal_trans"/>
    <property type="match status" value="1"/>
</dbReference>